<dbReference type="STRING" id="1678840.ATC1_13949"/>
<gene>
    <name evidence="8" type="ORF">ATC1_13949</name>
</gene>
<comment type="subcellular location">
    <subcellularLocation>
        <location evidence="1">Membrane</location>
        <topology evidence="1">Multi-pass membrane protein</topology>
    </subcellularLocation>
</comment>
<dbReference type="GO" id="GO:0005886">
    <property type="term" value="C:plasma membrane"/>
    <property type="evidence" value="ECO:0007669"/>
    <property type="project" value="TreeGrafter"/>
</dbReference>
<name>A0A0S7BRJ1_9CHLR</name>
<evidence type="ECO:0000313" key="9">
    <source>
        <dbReference type="Proteomes" id="UP000053370"/>
    </source>
</evidence>
<dbReference type="InterPro" id="IPR007267">
    <property type="entry name" value="GtrA_DPMS_TM"/>
</dbReference>
<keyword evidence="9" id="KW-1185">Reference proteome</keyword>
<evidence type="ECO:0000256" key="2">
    <source>
        <dbReference type="ARBA" id="ARBA00009399"/>
    </source>
</evidence>
<reference evidence="8" key="1">
    <citation type="journal article" date="2015" name="Genome Announc.">
        <title>Draft Genome Sequence of Anaerolineae Strain TC1, a Novel Isolate from a Methanogenic Wastewater Treatment System.</title>
        <authorList>
            <person name="Matsuura N."/>
            <person name="Tourlousse D.M."/>
            <person name="Sun L."/>
            <person name="Toyonaga M."/>
            <person name="Kuroda K."/>
            <person name="Ohashi A."/>
            <person name="Cruz R."/>
            <person name="Yamaguchi T."/>
            <person name="Sekiguchi Y."/>
        </authorList>
    </citation>
    <scope>NUCLEOTIDE SEQUENCE [LARGE SCALE GENOMIC DNA]</scope>
    <source>
        <strain evidence="8">TC1</strain>
    </source>
</reference>
<evidence type="ECO:0000256" key="6">
    <source>
        <dbReference type="SAM" id="Phobius"/>
    </source>
</evidence>
<protein>
    <submittedName>
        <fullName evidence="8">Putative flippase GtrA</fullName>
    </submittedName>
</protein>
<feature type="domain" description="GtrA/DPMS transmembrane" evidence="7">
    <location>
        <begin position="14"/>
        <end position="126"/>
    </location>
</feature>
<dbReference type="RefSeq" id="WP_062281235.1">
    <property type="nucleotide sequence ID" value="NZ_DF968181.1"/>
</dbReference>
<keyword evidence="3 6" id="KW-0812">Transmembrane</keyword>
<dbReference type="InterPro" id="IPR051401">
    <property type="entry name" value="GtrA_CellWall_Glycosyl"/>
</dbReference>
<dbReference type="PANTHER" id="PTHR38459:SF1">
    <property type="entry name" value="PROPHAGE BACTOPRENOL-LINKED GLUCOSE TRANSLOCASE HOMOLOG"/>
    <property type="match status" value="1"/>
</dbReference>
<feature type="transmembrane region" description="Helical" evidence="6">
    <location>
        <begin position="78"/>
        <end position="98"/>
    </location>
</feature>
<feature type="transmembrane region" description="Helical" evidence="6">
    <location>
        <begin position="12"/>
        <end position="33"/>
    </location>
</feature>
<dbReference type="AlphaFoldDB" id="A0A0S7BRJ1"/>
<evidence type="ECO:0000256" key="3">
    <source>
        <dbReference type="ARBA" id="ARBA00022692"/>
    </source>
</evidence>
<evidence type="ECO:0000313" key="8">
    <source>
        <dbReference type="EMBL" id="GAP40967.1"/>
    </source>
</evidence>
<proteinExistence type="inferred from homology"/>
<sequence>MQVSKKENLIQVVKFVLFSASAGIIQALTFTMLNELLHWPYWPCYLIALTLSVLWNFTLNREFTFKSTTNVPKAMLKIAIYYAIFTPLSTWWGVALTNMGWNEYIVLFGTMLINMATEFLVCRFLVYRDSMNTNQRDQRSAAMVQK</sequence>
<dbReference type="EMBL" id="DF968181">
    <property type="protein sequence ID" value="GAP40967.1"/>
    <property type="molecule type" value="Genomic_DNA"/>
</dbReference>
<evidence type="ECO:0000259" key="7">
    <source>
        <dbReference type="Pfam" id="PF04138"/>
    </source>
</evidence>
<dbReference type="PANTHER" id="PTHR38459">
    <property type="entry name" value="PROPHAGE BACTOPRENOL-LINKED GLUCOSE TRANSLOCASE HOMOLOG"/>
    <property type="match status" value="1"/>
</dbReference>
<organism evidence="8">
    <name type="scientific">Flexilinea flocculi</name>
    <dbReference type="NCBI Taxonomy" id="1678840"/>
    <lineage>
        <taxon>Bacteria</taxon>
        <taxon>Bacillati</taxon>
        <taxon>Chloroflexota</taxon>
        <taxon>Anaerolineae</taxon>
        <taxon>Anaerolineales</taxon>
        <taxon>Anaerolineaceae</taxon>
        <taxon>Flexilinea</taxon>
    </lineage>
</organism>
<evidence type="ECO:0000256" key="1">
    <source>
        <dbReference type="ARBA" id="ARBA00004141"/>
    </source>
</evidence>
<dbReference type="Pfam" id="PF04138">
    <property type="entry name" value="GtrA_DPMS_TM"/>
    <property type="match status" value="1"/>
</dbReference>
<keyword evidence="4 6" id="KW-1133">Transmembrane helix</keyword>
<accession>A0A0S7BRJ1</accession>
<dbReference type="Proteomes" id="UP000053370">
    <property type="component" value="Unassembled WGS sequence"/>
</dbReference>
<feature type="transmembrane region" description="Helical" evidence="6">
    <location>
        <begin position="39"/>
        <end position="57"/>
    </location>
</feature>
<evidence type="ECO:0000256" key="5">
    <source>
        <dbReference type="ARBA" id="ARBA00023136"/>
    </source>
</evidence>
<dbReference type="GO" id="GO:0000271">
    <property type="term" value="P:polysaccharide biosynthetic process"/>
    <property type="evidence" value="ECO:0007669"/>
    <property type="project" value="InterPro"/>
</dbReference>
<evidence type="ECO:0000256" key="4">
    <source>
        <dbReference type="ARBA" id="ARBA00022989"/>
    </source>
</evidence>
<comment type="similarity">
    <text evidence="2">Belongs to the GtrA family.</text>
</comment>
<feature type="transmembrane region" description="Helical" evidence="6">
    <location>
        <begin position="104"/>
        <end position="126"/>
    </location>
</feature>
<keyword evidence="5 6" id="KW-0472">Membrane</keyword>